<gene>
    <name evidence="1" type="ORF">BV22DRAFT_932738</name>
</gene>
<comment type="caution">
    <text evidence="1">The sequence shown here is derived from an EMBL/GenBank/DDBJ whole genome shotgun (WGS) entry which is preliminary data.</text>
</comment>
<sequence>MGEINAGSSARNATGADFNTSWPHLSAFAHLLARCRRQTARSPETYDMKPTTSNRQPSSHVPEMWPISRPPQRTPTIQTVDVSAGREMERNAAKTNDGEIGWLDYICFCVCCDRDDRPDSDSDSDS</sequence>
<accession>A0ACB8AWN5</accession>
<reference evidence="1" key="1">
    <citation type="journal article" date="2021" name="New Phytol.">
        <title>Evolutionary innovations through gain and loss of genes in the ectomycorrhizal Boletales.</title>
        <authorList>
            <person name="Wu G."/>
            <person name="Miyauchi S."/>
            <person name="Morin E."/>
            <person name="Kuo A."/>
            <person name="Drula E."/>
            <person name="Varga T."/>
            <person name="Kohler A."/>
            <person name="Feng B."/>
            <person name="Cao Y."/>
            <person name="Lipzen A."/>
            <person name="Daum C."/>
            <person name="Hundley H."/>
            <person name="Pangilinan J."/>
            <person name="Johnson J."/>
            <person name="Barry K."/>
            <person name="LaButti K."/>
            <person name="Ng V."/>
            <person name="Ahrendt S."/>
            <person name="Min B."/>
            <person name="Choi I.G."/>
            <person name="Park H."/>
            <person name="Plett J.M."/>
            <person name="Magnuson J."/>
            <person name="Spatafora J.W."/>
            <person name="Nagy L.G."/>
            <person name="Henrissat B."/>
            <person name="Grigoriev I.V."/>
            <person name="Yang Z.L."/>
            <person name="Xu J."/>
            <person name="Martin F.M."/>
        </authorList>
    </citation>
    <scope>NUCLEOTIDE SEQUENCE</scope>
    <source>
        <strain evidence="1">KUC20120723A-06</strain>
    </source>
</reference>
<proteinExistence type="predicted"/>
<protein>
    <submittedName>
        <fullName evidence="1">Uncharacterized protein</fullName>
    </submittedName>
</protein>
<dbReference type="Proteomes" id="UP000790709">
    <property type="component" value="Unassembled WGS sequence"/>
</dbReference>
<evidence type="ECO:0000313" key="2">
    <source>
        <dbReference type="Proteomes" id="UP000790709"/>
    </source>
</evidence>
<name>A0ACB8AWN5_9AGAM</name>
<organism evidence="1 2">
    <name type="scientific">Leucogyrophana mollusca</name>
    <dbReference type="NCBI Taxonomy" id="85980"/>
    <lineage>
        <taxon>Eukaryota</taxon>
        <taxon>Fungi</taxon>
        <taxon>Dikarya</taxon>
        <taxon>Basidiomycota</taxon>
        <taxon>Agaricomycotina</taxon>
        <taxon>Agaricomycetes</taxon>
        <taxon>Agaricomycetidae</taxon>
        <taxon>Boletales</taxon>
        <taxon>Boletales incertae sedis</taxon>
        <taxon>Leucogyrophana</taxon>
    </lineage>
</organism>
<keyword evidence="2" id="KW-1185">Reference proteome</keyword>
<evidence type="ECO:0000313" key="1">
    <source>
        <dbReference type="EMBL" id="KAH7917660.1"/>
    </source>
</evidence>
<dbReference type="EMBL" id="MU266975">
    <property type="protein sequence ID" value="KAH7917660.1"/>
    <property type="molecule type" value="Genomic_DNA"/>
</dbReference>